<accession>A0ABU8U251</accession>
<keyword evidence="2" id="KW-1185">Reference proteome</keyword>
<gene>
    <name evidence="1" type="ORF">WKI68_11740</name>
</gene>
<evidence type="ECO:0000313" key="1">
    <source>
        <dbReference type="EMBL" id="MEJ8641956.1"/>
    </source>
</evidence>
<proteinExistence type="predicted"/>
<protein>
    <recommendedName>
        <fullName evidence="3">ABC transporter permease</fullName>
    </recommendedName>
</protein>
<dbReference type="EMBL" id="JBBKAM010000002">
    <property type="protein sequence ID" value="MEJ8641956.1"/>
    <property type="molecule type" value="Genomic_DNA"/>
</dbReference>
<comment type="caution">
    <text evidence="1">The sequence shown here is derived from an EMBL/GenBank/DDBJ whole genome shotgun (WGS) entry which is preliminary data.</text>
</comment>
<organism evidence="1 2">
    <name type="scientific">Streptomyces caledonius</name>
    <dbReference type="NCBI Taxonomy" id="3134107"/>
    <lineage>
        <taxon>Bacteria</taxon>
        <taxon>Bacillati</taxon>
        <taxon>Actinomycetota</taxon>
        <taxon>Actinomycetes</taxon>
        <taxon>Kitasatosporales</taxon>
        <taxon>Streptomycetaceae</taxon>
        <taxon>Streptomyces</taxon>
    </lineage>
</organism>
<evidence type="ECO:0000313" key="2">
    <source>
        <dbReference type="Proteomes" id="UP001382904"/>
    </source>
</evidence>
<name>A0ABU8U251_9ACTN</name>
<evidence type="ECO:0008006" key="3">
    <source>
        <dbReference type="Google" id="ProtNLM"/>
    </source>
</evidence>
<sequence length="134" mass="14120">MFLLAMRTLRFRKGSFIASFLAMFLGSVLLMSWGGLFESGLRNVVPPERLAAAPVVVAGEQAYKLSDGSTEVKLPERVPVDRSLADTIGRLPGVEKTVADASLPAGLVKGDDVVKTDVPTVGHGWSSAALAPTP</sequence>
<dbReference type="Proteomes" id="UP001382904">
    <property type="component" value="Unassembled WGS sequence"/>
</dbReference>
<reference evidence="1 2" key="1">
    <citation type="submission" date="2024-03" db="EMBL/GenBank/DDBJ databases">
        <title>Novel Streptomyces species of biotechnological and ecological value are a feature of Machair soil.</title>
        <authorList>
            <person name="Prole J.R."/>
            <person name="Goodfellow M."/>
            <person name="Allenby N."/>
            <person name="Ward A.C."/>
        </authorList>
    </citation>
    <scope>NUCLEOTIDE SEQUENCE [LARGE SCALE GENOMIC DNA]</scope>
    <source>
        <strain evidence="1 2">MS1.HAVA.3</strain>
    </source>
</reference>